<dbReference type="Proteomes" id="UP000824998">
    <property type="component" value="Unassembled WGS sequence"/>
</dbReference>
<dbReference type="AlphaFoldDB" id="A0A9P8C324"/>
<dbReference type="InterPro" id="IPR027417">
    <property type="entry name" value="P-loop_NTPase"/>
</dbReference>
<sequence length="382" mass="43016">MTNFDASSTKRLGIPSGEIRHPQASTRGQRLDSAQPLTKTKNSNIVVIGISGCSSSGKTTLTFLLDEIFNSGAVTTTGKHIIMQDDFFRPKSELPDVVFVEQDTKFLKATIQQGTSQLYDIQPFIDEKMKTAWKITGPDADCAAAVNFDMLSKAVVHLRRNGEIPEELEAQRKAKQLGVVQGRTVTSNDNQAVQRNKVSYLNHDESMLRQMYGSLIQELRRKVKTSLDKMTGNLRFVFVEGFLLFKDPGSTAVTTQDRHRQTLQSCIDIPLFVTTSRVEAKNRRLSRKTYLDPPLGERLPGQMWKGEGYFEDVVWNGYIAESGWLLNRLSSGKEDRSREKIQGIWVRSKDQSVEETLRWGVETILQDMWAGSISSPTTRSNT</sequence>
<comment type="caution">
    <text evidence="2">The sequence shown here is derived from an EMBL/GenBank/DDBJ whole genome shotgun (WGS) entry which is preliminary data.</text>
</comment>
<proteinExistence type="predicted"/>
<evidence type="ECO:0008006" key="4">
    <source>
        <dbReference type="Google" id="ProtNLM"/>
    </source>
</evidence>
<evidence type="ECO:0000256" key="1">
    <source>
        <dbReference type="SAM" id="MobiDB-lite"/>
    </source>
</evidence>
<dbReference type="EMBL" id="MU251587">
    <property type="protein sequence ID" value="KAG9231672.1"/>
    <property type="molecule type" value="Genomic_DNA"/>
</dbReference>
<gene>
    <name evidence="2" type="ORF">BJ875DRAFT_110433</name>
</gene>
<accession>A0A9P8C324</accession>
<name>A0A9P8C324_9HELO</name>
<organism evidence="2 3">
    <name type="scientific">Amylocarpus encephaloides</name>
    <dbReference type="NCBI Taxonomy" id="45428"/>
    <lineage>
        <taxon>Eukaryota</taxon>
        <taxon>Fungi</taxon>
        <taxon>Dikarya</taxon>
        <taxon>Ascomycota</taxon>
        <taxon>Pezizomycotina</taxon>
        <taxon>Leotiomycetes</taxon>
        <taxon>Helotiales</taxon>
        <taxon>Helotiales incertae sedis</taxon>
        <taxon>Amylocarpus</taxon>
    </lineage>
</organism>
<dbReference type="Gene3D" id="3.40.50.300">
    <property type="entry name" value="P-loop containing nucleotide triphosphate hydrolases"/>
    <property type="match status" value="1"/>
</dbReference>
<protein>
    <recommendedName>
        <fullName evidence="4">Phosphoribulokinase/uridine kinase domain-containing protein</fullName>
    </recommendedName>
</protein>
<dbReference type="SUPFAM" id="SSF52540">
    <property type="entry name" value="P-loop containing nucleoside triphosphate hydrolases"/>
    <property type="match status" value="1"/>
</dbReference>
<feature type="compositionally biased region" description="Polar residues" evidence="1">
    <location>
        <begin position="1"/>
        <end position="10"/>
    </location>
</feature>
<reference evidence="2" key="1">
    <citation type="journal article" date="2021" name="IMA Fungus">
        <title>Genomic characterization of three marine fungi, including Emericellopsis atlantica sp. nov. with signatures of a generalist lifestyle and marine biomass degradation.</title>
        <authorList>
            <person name="Hagestad O.C."/>
            <person name="Hou L."/>
            <person name="Andersen J.H."/>
            <person name="Hansen E.H."/>
            <person name="Altermark B."/>
            <person name="Li C."/>
            <person name="Kuhnert E."/>
            <person name="Cox R.J."/>
            <person name="Crous P.W."/>
            <person name="Spatafora J.W."/>
            <person name="Lail K."/>
            <person name="Amirebrahimi M."/>
            <person name="Lipzen A."/>
            <person name="Pangilinan J."/>
            <person name="Andreopoulos W."/>
            <person name="Hayes R.D."/>
            <person name="Ng V."/>
            <person name="Grigoriev I.V."/>
            <person name="Jackson S.A."/>
            <person name="Sutton T.D.S."/>
            <person name="Dobson A.D.W."/>
            <person name="Rama T."/>
        </authorList>
    </citation>
    <scope>NUCLEOTIDE SEQUENCE</scope>
    <source>
        <strain evidence="2">TRa018bII</strain>
    </source>
</reference>
<dbReference type="OrthoDB" id="10264655at2759"/>
<dbReference type="PANTHER" id="PTHR10285">
    <property type="entry name" value="URIDINE KINASE"/>
    <property type="match status" value="1"/>
</dbReference>
<keyword evidence="3" id="KW-1185">Reference proteome</keyword>
<feature type="region of interest" description="Disordered" evidence="1">
    <location>
        <begin position="1"/>
        <end position="36"/>
    </location>
</feature>
<evidence type="ECO:0000313" key="3">
    <source>
        <dbReference type="Proteomes" id="UP000824998"/>
    </source>
</evidence>
<evidence type="ECO:0000313" key="2">
    <source>
        <dbReference type="EMBL" id="KAG9231672.1"/>
    </source>
</evidence>